<evidence type="ECO:0000259" key="2">
    <source>
        <dbReference type="Pfam" id="PF13273"/>
    </source>
</evidence>
<accession>N4WM12</accession>
<feature type="transmembrane region" description="Helical" evidence="1">
    <location>
        <begin position="99"/>
        <end position="129"/>
    </location>
</feature>
<name>N4WM12_9BACI</name>
<gene>
    <name evidence="3" type="ORF">J416_15512</name>
</gene>
<keyword evidence="1" id="KW-0472">Membrane</keyword>
<feature type="transmembrane region" description="Helical" evidence="1">
    <location>
        <begin position="67"/>
        <end position="90"/>
    </location>
</feature>
<comment type="caution">
    <text evidence="3">The sequence shown here is derived from an EMBL/GenBank/DDBJ whole genome shotgun (WGS) entry which is preliminary data.</text>
</comment>
<dbReference type="OrthoDB" id="2357232at2"/>
<dbReference type="Pfam" id="PF13273">
    <property type="entry name" value="DUF4064"/>
    <property type="match status" value="1"/>
</dbReference>
<evidence type="ECO:0000313" key="4">
    <source>
        <dbReference type="Proteomes" id="UP000012283"/>
    </source>
</evidence>
<evidence type="ECO:0000256" key="1">
    <source>
        <dbReference type="SAM" id="Phobius"/>
    </source>
</evidence>
<keyword evidence="4" id="KW-1185">Reference proteome</keyword>
<organism evidence="3 4">
    <name type="scientific">Gracilibacillus halophilus YIM-C55.5</name>
    <dbReference type="NCBI Taxonomy" id="1308866"/>
    <lineage>
        <taxon>Bacteria</taxon>
        <taxon>Bacillati</taxon>
        <taxon>Bacillota</taxon>
        <taxon>Bacilli</taxon>
        <taxon>Bacillales</taxon>
        <taxon>Bacillaceae</taxon>
        <taxon>Gracilibacillus</taxon>
    </lineage>
</organism>
<dbReference type="Proteomes" id="UP000012283">
    <property type="component" value="Unassembled WGS sequence"/>
</dbReference>
<dbReference type="EMBL" id="APML01000094">
    <property type="protein sequence ID" value="ENH95540.1"/>
    <property type="molecule type" value="Genomic_DNA"/>
</dbReference>
<dbReference type="InterPro" id="IPR025273">
    <property type="entry name" value="DUF4064"/>
</dbReference>
<reference evidence="3 4" key="1">
    <citation type="submission" date="2013-03" db="EMBL/GenBank/DDBJ databases">
        <title>Draft genome sequence of Gracibacillus halophilus YIM-C55.5, a moderately halophilic and thermophilic organism from the Xiaochaidamu salt lake.</title>
        <authorList>
            <person name="Sugumar T."/>
            <person name="Polireddy D.R."/>
            <person name="Antony A."/>
            <person name="Madhava Y.R."/>
            <person name="Sivakumar N."/>
        </authorList>
    </citation>
    <scope>NUCLEOTIDE SEQUENCE [LARGE SCALE GENOMIC DNA]</scope>
    <source>
        <strain evidence="3 4">YIM-C55.5</strain>
    </source>
</reference>
<feature type="non-terminal residue" evidence="3">
    <location>
        <position position="1"/>
    </location>
</feature>
<feature type="domain" description="DUF4064" evidence="2">
    <location>
        <begin position="23"/>
        <end position="111"/>
    </location>
</feature>
<proteinExistence type="predicted"/>
<evidence type="ECO:0000313" key="3">
    <source>
        <dbReference type="EMBL" id="ENH95540.1"/>
    </source>
</evidence>
<dbReference type="AlphaFoldDB" id="N4WM12"/>
<keyword evidence="1" id="KW-1133">Transmembrane helix</keyword>
<keyword evidence="1" id="KW-0812">Transmembrane</keyword>
<sequence>KNQRNVVILRNNFCIEGGDTSLKRTAEITLGIIALALQLLIIILLVTFMAFFNFQFPEMLSTKFVPWYAWFVVAIHLVGFIFGVIALILLKDKPKTSGIVLVATSIVMLILTLGATIIQSVLFIISGIMCLAKNPASKRLTSKHV</sequence>
<feature type="transmembrane region" description="Helical" evidence="1">
    <location>
        <begin position="30"/>
        <end position="52"/>
    </location>
</feature>
<dbReference type="PATRIC" id="fig|1308866.3.peg.3121"/>
<protein>
    <recommendedName>
        <fullName evidence="2">DUF4064 domain-containing protein</fullName>
    </recommendedName>
</protein>